<keyword evidence="1" id="KW-1133">Transmembrane helix</keyword>
<accession>A0ABT1E7M8</accession>
<dbReference type="Proteomes" id="UP001523566">
    <property type="component" value="Unassembled WGS sequence"/>
</dbReference>
<comment type="caution">
    <text evidence="2">The sequence shown here is derived from an EMBL/GenBank/DDBJ whole genome shotgun (WGS) entry which is preliminary data.</text>
</comment>
<keyword evidence="3" id="KW-1185">Reference proteome</keyword>
<organism evidence="2 3">
    <name type="scientific">Aequitasia blattaphilus</name>
    <dbReference type="NCBI Taxonomy" id="2949332"/>
    <lineage>
        <taxon>Bacteria</taxon>
        <taxon>Bacillati</taxon>
        <taxon>Bacillota</taxon>
        <taxon>Clostridia</taxon>
        <taxon>Lachnospirales</taxon>
        <taxon>Lachnospiraceae</taxon>
        <taxon>Aequitasia</taxon>
    </lineage>
</organism>
<evidence type="ECO:0000256" key="1">
    <source>
        <dbReference type="SAM" id="Phobius"/>
    </source>
</evidence>
<dbReference type="EMBL" id="JAMZFW010000004">
    <property type="protein sequence ID" value="MCP1101711.1"/>
    <property type="molecule type" value="Genomic_DNA"/>
</dbReference>
<keyword evidence="1" id="KW-0472">Membrane</keyword>
<proteinExistence type="predicted"/>
<reference evidence="2 3" key="1">
    <citation type="journal article" date="2022" name="Genome Biol. Evol.">
        <title>Host diet, physiology and behaviors set the stage for Lachnospiraceae cladogenesis.</title>
        <authorList>
            <person name="Vera-Ponce De Leon A."/>
            <person name="Schneider M."/>
            <person name="Jahnes B.C."/>
            <person name="Sadowski V."/>
            <person name="Camuy-Velez L.A."/>
            <person name="Duan J."/>
            <person name="Sabree Z.L."/>
        </authorList>
    </citation>
    <scope>NUCLEOTIDE SEQUENCE [LARGE SCALE GENOMIC DNA]</scope>
    <source>
        <strain evidence="2 3">PAL113</strain>
    </source>
</reference>
<feature type="transmembrane region" description="Helical" evidence="1">
    <location>
        <begin position="45"/>
        <end position="65"/>
    </location>
</feature>
<evidence type="ECO:0000313" key="2">
    <source>
        <dbReference type="EMBL" id="MCP1101711.1"/>
    </source>
</evidence>
<evidence type="ECO:0008006" key="4">
    <source>
        <dbReference type="Google" id="ProtNLM"/>
    </source>
</evidence>
<name>A0ABT1E7M8_9FIRM</name>
<evidence type="ECO:0000313" key="3">
    <source>
        <dbReference type="Proteomes" id="UP001523566"/>
    </source>
</evidence>
<dbReference type="RefSeq" id="WP_262065494.1">
    <property type="nucleotide sequence ID" value="NZ_JAMXOD010000004.1"/>
</dbReference>
<protein>
    <recommendedName>
        <fullName evidence="4">Preprotein translocase subunit SecE</fullName>
    </recommendedName>
</protein>
<gene>
    <name evidence="2" type="ORF">NK125_04685</name>
</gene>
<keyword evidence="1" id="KW-0812">Transmembrane</keyword>
<sequence>MKKKSKLDKELDKIVKKRKKEKGVPFGLKKYVLNLYKKFVKTSTLYKIIIITVVLYFMIVILQAIRYGKIPQL</sequence>